<keyword evidence="1 10" id="KW-0540">Nuclease</keyword>
<comment type="caution">
    <text evidence="13">The sequence shown here is derived from an EMBL/GenBank/DDBJ whole genome shotgun (WGS) entry which is preliminary data.</text>
</comment>
<dbReference type="AlphaFoldDB" id="A0A0R2JR02"/>
<sequence length="1188" mass="137457">MTLQFILGKASDNHFKKVVDNLQTGIKQEPADQYFYVVPNNVKFESELNTLKQLNVDDNSTYAQNQVQIFSFSRLIWYFMHSHPDYQLPQLSQTAINMIIYQIIEDNEENLTIYRGEGKQAGFIQQVSDQISELQQGNVSPDDLDHMANLEANVINPELRSKLHDISLIYREFLQQTDGQYIYNAATFEMLNQYLLELPEAEISKMHFYFSNFEKFSAQELQIIQTLIQRAHVVMDLNLDHKYDQEMPNETDFFYQSGKLYHYLYQYARKNSQVLTDQYAGPRELTPGLKQLEDYWIASNEVGTPIPAVKSQNANVHVTETNTSFDELMQVAIKIRQLVANGNYRYSDFLVVARHLDQYENIIDPIFSMQQLPYFTDIQKHMDDHPLVELLDALFSIYRPNRAQNYRYDDVMGLLKSELLIPRNAKGKFMSIKKYRHYLALCENLVLKNGYQGKRWLQQEDWLYAAALDTETGIVVDKNKKISAEINQIRHFVKDTLPPFYRRINKAKTGRAAAKILYQFLVQNGVPDQLKNWQSQATEAGNLQEAGQAEQVWNQFCQLLDDYVTVLGDHEFVMDDFLDLLKAGFVGASYSQIPSTLDQVTISETGRIHLNDKKITFVIGADDNNIPAKVDNNSLFNDADRDQMDVNLEDDQYLVDTSETMMLGEPYEDYLTFLNPDNELYFSYNLGGDGADTIHQISPYVKRIQDYFGIKTEKFSGRPTAEEVNISQYVGSDRTSLKYLIQAALASKKNKQPLNSAWGTVKQQLEQHSDRQIRDLTKNLLGSLDYQNSPKKLRPEIISGLYGNDIVTSISKLEEFYTDPYEYFLKYGLKLRERDEFEISPANTGQFYHEALDRIVKEINKQQLQLPDLTDQDIHELVTEITSKMIEADVNYQYEILKSSQRMCYITSQLVATVNQMALTMRNQAQHVNMRPKKTEVAFGPGQKYAPLHFDLNDKGQQVNVQGRIDRIDEMKVDDIDYLGIVDYKSGNRDINLSEVYDGTSMQMMTYLDAVLQNITSLSDSEQAELAGALYLHIFDPILKPGEVKNWNEPKQIERELLKKHKYNGLLVSDKTMLKKMGNGDVNAIYPFDFKNNGDLKVTSKVITRDNLQLMLQHTERLIQNAARRIFAGDIQLAPAKYEKQSLIQYSPYKAIMQFDPMLRENNYREIQKLTDQQIWDLLRKEAGEKNE</sequence>
<evidence type="ECO:0000256" key="10">
    <source>
        <dbReference type="HAMAP-Rule" id="MF_01453"/>
    </source>
</evidence>
<evidence type="ECO:0000313" key="14">
    <source>
        <dbReference type="Proteomes" id="UP000051565"/>
    </source>
</evidence>
<dbReference type="GO" id="GO:0003690">
    <property type="term" value="F:double-stranded DNA binding"/>
    <property type="evidence" value="ECO:0007669"/>
    <property type="project" value="UniProtKB-UniRule"/>
</dbReference>
<evidence type="ECO:0000256" key="7">
    <source>
        <dbReference type="ARBA" id="ARBA00022840"/>
    </source>
</evidence>
<proteinExistence type="inferred from homology"/>
<evidence type="ECO:0000259" key="11">
    <source>
        <dbReference type="Pfam" id="PF12705"/>
    </source>
</evidence>
<comment type="subunit">
    <text evidence="10">Heterodimer of AddA and RexB.</text>
</comment>
<dbReference type="InterPro" id="IPR027417">
    <property type="entry name" value="P-loop_NTPase"/>
</dbReference>
<dbReference type="EC" id="3.1.-.-" evidence="10"/>
<keyword evidence="3 10" id="KW-0227">DNA damage</keyword>
<dbReference type="GO" id="GO:0008409">
    <property type="term" value="F:5'-3' exonuclease activity"/>
    <property type="evidence" value="ECO:0007669"/>
    <property type="project" value="UniProtKB-UniRule"/>
</dbReference>
<comment type="cofactor">
    <cofactor evidence="10">
        <name>Mg(2+)</name>
        <dbReference type="ChEBI" id="CHEBI:18420"/>
    </cofactor>
</comment>
<evidence type="ECO:0000256" key="4">
    <source>
        <dbReference type="ARBA" id="ARBA00022801"/>
    </source>
</evidence>
<evidence type="ECO:0000256" key="3">
    <source>
        <dbReference type="ARBA" id="ARBA00022763"/>
    </source>
</evidence>
<accession>A0A0R2JR02</accession>
<gene>
    <name evidence="10" type="primary">rexB</name>
    <name evidence="13" type="ORF">IV52_GL000250</name>
</gene>
<evidence type="ECO:0000259" key="12">
    <source>
        <dbReference type="Pfam" id="PF21445"/>
    </source>
</evidence>
<keyword evidence="9 10" id="KW-0234">DNA repair</keyword>
<dbReference type="STRING" id="53444.AYR59_01845"/>
<keyword evidence="8 10" id="KW-0238">DNA-binding</keyword>
<dbReference type="Pfam" id="PF12705">
    <property type="entry name" value="PDDEXK_1"/>
    <property type="match status" value="1"/>
</dbReference>
<dbReference type="GO" id="GO:0004386">
    <property type="term" value="F:helicase activity"/>
    <property type="evidence" value="ECO:0007669"/>
    <property type="project" value="UniProtKB-KW"/>
</dbReference>
<comment type="caution">
    <text evidence="10">Lacks conserved residue(s) required for the propagation of feature annotation.</text>
</comment>
<dbReference type="HAMAP" id="MF_01453">
    <property type="entry name" value="AddB_type2"/>
    <property type="match status" value="1"/>
</dbReference>
<evidence type="ECO:0000256" key="9">
    <source>
        <dbReference type="ARBA" id="ARBA00023204"/>
    </source>
</evidence>
<dbReference type="InterPro" id="IPR014141">
    <property type="entry name" value="DNA_helicase_suRexB"/>
</dbReference>
<dbReference type="RefSeq" id="WP_056997581.1">
    <property type="nucleotide sequence ID" value="NZ_FUXS01000003.1"/>
</dbReference>
<feature type="domain" description="ATP-dependent helicase/deoxyribonuclease subunit B N-terminal" evidence="12">
    <location>
        <begin position="5"/>
        <end position="277"/>
    </location>
</feature>
<dbReference type="GeneID" id="61249625"/>
<keyword evidence="4 10" id="KW-0378">Hydrolase</keyword>
<keyword evidence="7 10" id="KW-0067">ATP-binding</keyword>
<dbReference type="PANTHER" id="PTHR30591:SF1">
    <property type="entry name" value="RECBCD ENZYME SUBUNIT RECC"/>
    <property type="match status" value="1"/>
</dbReference>
<dbReference type="Proteomes" id="UP000051565">
    <property type="component" value="Unassembled WGS sequence"/>
</dbReference>
<keyword evidence="2 10" id="KW-0547">Nucleotide-binding</keyword>
<dbReference type="GO" id="GO:0000724">
    <property type="term" value="P:double-strand break repair via homologous recombination"/>
    <property type="evidence" value="ECO:0007669"/>
    <property type="project" value="UniProtKB-UniRule"/>
</dbReference>
<evidence type="ECO:0000313" key="13">
    <source>
        <dbReference type="EMBL" id="KRN79568.1"/>
    </source>
</evidence>
<dbReference type="InterPro" id="IPR049035">
    <property type="entry name" value="ADDB_N"/>
</dbReference>
<comment type="miscellaneous">
    <text evidence="10">Despite having helicase-like domains, this subunit does not have helicase activity.</text>
</comment>
<dbReference type="InterPro" id="IPR011604">
    <property type="entry name" value="PDDEXK-like_dom_sf"/>
</dbReference>
<evidence type="ECO:0000256" key="1">
    <source>
        <dbReference type="ARBA" id="ARBA00022722"/>
    </source>
</evidence>
<keyword evidence="6 10" id="KW-0269">Exonuclease</keyword>
<evidence type="ECO:0000256" key="2">
    <source>
        <dbReference type="ARBA" id="ARBA00022741"/>
    </source>
</evidence>
<comment type="function">
    <text evidence="10">The heterodimer acts as both an ATP-dependent DNA helicase and an ATP-dependent, dual-direction single-stranded exonuclease. Recognizes the chi site generating a DNA molecule suitable for the initiation of homologous recombination. This subunit has 5' -&gt; 3' nuclease activity but not helicase activity.</text>
</comment>
<dbReference type="OrthoDB" id="9758506at2"/>
<dbReference type="Pfam" id="PF21445">
    <property type="entry name" value="ADDB_N"/>
    <property type="match status" value="1"/>
</dbReference>
<dbReference type="Gene3D" id="3.40.50.300">
    <property type="entry name" value="P-loop containing nucleotide triphosphate hydrolases"/>
    <property type="match status" value="4"/>
</dbReference>
<evidence type="ECO:0000256" key="8">
    <source>
        <dbReference type="ARBA" id="ARBA00023125"/>
    </source>
</evidence>
<protein>
    <recommendedName>
        <fullName evidence="10">ATP-dependent helicase/deoxyribonuclease subunit B</fullName>
        <ecNumber evidence="10">3.1.-.-</ecNumber>
    </recommendedName>
    <alternativeName>
        <fullName evidence="10">ATP-dependent helicase/nuclease subunit RexB</fullName>
    </alternativeName>
</protein>
<keyword evidence="5 10" id="KW-0347">Helicase</keyword>
<dbReference type="EMBL" id="JQBT01000024">
    <property type="protein sequence ID" value="KRN79568.1"/>
    <property type="molecule type" value="Genomic_DNA"/>
</dbReference>
<dbReference type="SUPFAM" id="SSF52540">
    <property type="entry name" value="P-loop containing nucleoside triphosphate hydrolases"/>
    <property type="match status" value="1"/>
</dbReference>
<organism evidence="13 14">
    <name type="scientific">Fructilactobacillus lindneri DSM 20690 = JCM 11027</name>
    <dbReference type="NCBI Taxonomy" id="1122148"/>
    <lineage>
        <taxon>Bacteria</taxon>
        <taxon>Bacillati</taxon>
        <taxon>Bacillota</taxon>
        <taxon>Bacilli</taxon>
        <taxon>Lactobacillales</taxon>
        <taxon>Lactobacillaceae</taxon>
        <taxon>Fructilactobacillus</taxon>
    </lineage>
</organism>
<reference evidence="13 14" key="1">
    <citation type="journal article" date="2015" name="Genome Announc.">
        <title>Expanding the biotechnology potential of lactobacilli through comparative genomics of 213 strains and associated genera.</title>
        <authorList>
            <person name="Sun Z."/>
            <person name="Harris H.M."/>
            <person name="McCann A."/>
            <person name="Guo C."/>
            <person name="Argimon S."/>
            <person name="Zhang W."/>
            <person name="Yang X."/>
            <person name="Jeffery I.B."/>
            <person name="Cooney J.C."/>
            <person name="Kagawa T.F."/>
            <person name="Liu W."/>
            <person name="Song Y."/>
            <person name="Salvetti E."/>
            <person name="Wrobel A."/>
            <person name="Rasinkangas P."/>
            <person name="Parkhill J."/>
            <person name="Rea M.C."/>
            <person name="O'Sullivan O."/>
            <person name="Ritari J."/>
            <person name="Douillard F.P."/>
            <person name="Paul Ross R."/>
            <person name="Yang R."/>
            <person name="Briner A.E."/>
            <person name="Felis G.E."/>
            <person name="de Vos W.M."/>
            <person name="Barrangou R."/>
            <person name="Klaenhammer T.R."/>
            <person name="Caufield P.W."/>
            <person name="Cui Y."/>
            <person name="Zhang H."/>
            <person name="O'Toole P.W."/>
        </authorList>
    </citation>
    <scope>NUCLEOTIDE SEQUENCE [LARGE SCALE GENOMIC DNA]</scope>
    <source>
        <strain evidence="13 14">DSM 20690</strain>
    </source>
</reference>
<dbReference type="PATRIC" id="fig|1122148.6.peg.263"/>
<evidence type="ECO:0000256" key="5">
    <source>
        <dbReference type="ARBA" id="ARBA00022806"/>
    </source>
</evidence>
<dbReference type="InterPro" id="IPR038726">
    <property type="entry name" value="PDDEXK_AddAB-type"/>
</dbReference>
<dbReference type="GO" id="GO:0016817">
    <property type="term" value="F:hydrolase activity, acting on acid anhydrides"/>
    <property type="evidence" value="ECO:0007669"/>
    <property type="project" value="InterPro"/>
</dbReference>
<dbReference type="PANTHER" id="PTHR30591">
    <property type="entry name" value="RECBCD ENZYME SUBUNIT RECC"/>
    <property type="match status" value="1"/>
</dbReference>
<dbReference type="GO" id="GO:0005524">
    <property type="term" value="F:ATP binding"/>
    <property type="evidence" value="ECO:0007669"/>
    <property type="project" value="UniProtKB-UniRule"/>
</dbReference>
<feature type="domain" description="PD-(D/E)XK endonuclease-like" evidence="11">
    <location>
        <begin position="809"/>
        <end position="1136"/>
    </location>
</feature>
<name>A0A0R2JR02_9LACO</name>
<comment type="similarity">
    <text evidence="10">Belongs to the helicase family. AddB/RexB type 2 subfamily.</text>
</comment>
<dbReference type="Gene3D" id="3.90.320.10">
    <property type="match status" value="1"/>
</dbReference>
<evidence type="ECO:0000256" key="6">
    <source>
        <dbReference type="ARBA" id="ARBA00022839"/>
    </source>
</evidence>
<keyword evidence="14" id="KW-1185">Reference proteome</keyword>